<reference evidence="2 3" key="1">
    <citation type="submission" date="2013-10" db="EMBL/GenBank/DDBJ databases">
        <title>Antibiotic resistance diversity of beta-lactamase producers in the General Hospital Vienna.</title>
        <authorList>
            <person name="Barisic I."/>
            <person name="Mitteregger D."/>
            <person name="Hirschl A.M."/>
            <person name="Noehammer C."/>
            <person name="Wiesinger-Mayr H."/>
        </authorList>
    </citation>
    <scope>NUCLEOTIDE SEQUENCE [LARGE SCALE GENOMIC DNA]</scope>
    <source>
        <strain evidence="2 3">ISC11</strain>
    </source>
</reference>
<keyword evidence="1" id="KW-0479">Metal-binding</keyword>
<dbReference type="AlphaFoldDB" id="A0A7G2IMU0"/>
<evidence type="ECO:0000256" key="1">
    <source>
        <dbReference type="ARBA" id="ARBA00022723"/>
    </source>
</evidence>
<dbReference type="PANTHER" id="PTHR10000">
    <property type="entry name" value="PHOSPHOSERINE PHOSPHATASE"/>
    <property type="match status" value="1"/>
</dbReference>
<sequence>MVAIGDSGNDAEMLKMAHYSFAMANAAESIKVIARYQTDDNNHQGALNVIQAVLDNTSPFNA</sequence>
<protein>
    <submittedName>
        <fullName evidence="2">Hydrolase (HAD superfamily)</fullName>
    </submittedName>
</protein>
<dbReference type="PANTHER" id="PTHR10000:SF53">
    <property type="entry name" value="5-AMINO-6-(5-PHOSPHO-D-RIBITYLAMINO)URACIL PHOSPHATASE YBJI-RELATED"/>
    <property type="match status" value="1"/>
</dbReference>
<dbReference type="PROSITE" id="PS01229">
    <property type="entry name" value="COF_2"/>
    <property type="match status" value="1"/>
</dbReference>
<dbReference type="Gene3D" id="3.40.50.1000">
    <property type="entry name" value="HAD superfamily/HAD-like"/>
    <property type="match status" value="1"/>
</dbReference>
<comment type="caution">
    <text evidence="2">The sequence shown here is derived from an EMBL/GenBank/DDBJ whole genome shotgun (WGS) entry which is preliminary data.</text>
</comment>
<organism evidence="2 3">
    <name type="scientific">Citrobacter freundii</name>
    <dbReference type="NCBI Taxonomy" id="546"/>
    <lineage>
        <taxon>Bacteria</taxon>
        <taxon>Pseudomonadati</taxon>
        <taxon>Pseudomonadota</taxon>
        <taxon>Gammaproteobacteria</taxon>
        <taxon>Enterobacterales</taxon>
        <taxon>Enterobacteriaceae</taxon>
        <taxon>Citrobacter</taxon>
        <taxon>Citrobacter freundii complex</taxon>
    </lineage>
</organism>
<dbReference type="InterPro" id="IPR023214">
    <property type="entry name" value="HAD_sf"/>
</dbReference>
<dbReference type="InterPro" id="IPR036412">
    <property type="entry name" value="HAD-like_sf"/>
</dbReference>
<proteinExistence type="predicted"/>
<dbReference type="GO" id="GO:0016791">
    <property type="term" value="F:phosphatase activity"/>
    <property type="evidence" value="ECO:0007669"/>
    <property type="project" value="TreeGrafter"/>
</dbReference>
<accession>A0A7G2IMU0</accession>
<evidence type="ECO:0000313" key="3">
    <source>
        <dbReference type="Proteomes" id="UP000019194"/>
    </source>
</evidence>
<dbReference type="SUPFAM" id="SSF56784">
    <property type="entry name" value="HAD-like"/>
    <property type="match status" value="1"/>
</dbReference>
<dbReference type="GO" id="GO:0005829">
    <property type="term" value="C:cytosol"/>
    <property type="evidence" value="ECO:0007669"/>
    <property type="project" value="TreeGrafter"/>
</dbReference>
<dbReference type="EMBL" id="CBWP010000042">
    <property type="protein sequence ID" value="CDL38536.1"/>
    <property type="molecule type" value="Genomic_DNA"/>
</dbReference>
<keyword evidence="2" id="KW-0378">Hydrolase</keyword>
<evidence type="ECO:0000313" key="2">
    <source>
        <dbReference type="EMBL" id="CDL38536.1"/>
    </source>
</evidence>
<dbReference type="GO" id="GO:0000287">
    <property type="term" value="F:magnesium ion binding"/>
    <property type="evidence" value="ECO:0007669"/>
    <property type="project" value="TreeGrafter"/>
</dbReference>
<dbReference type="Proteomes" id="UP000019194">
    <property type="component" value="Unassembled WGS sequence"/>
</dbReference>
<name>A0A7G2IMU0_CITFR</name>
<dbReference type="Pfam" id="PF08282">
    <property type="entry name" value="Hydrolase_3"/>
    <property type="match status" value="1"/>
</dbReference>